<dbReference type="NCBIfam" id="TIGR02823">
    <property type="entry name" value="oxido_YhdH"/>
    <property type="match status" value="1"/>
</dbReference>
<dbReference type="AlphaFoldDB" id="A0A516GYG3"/>
<dbReference type="InterPro" id="IPR013149">
    <property type="entry name" value="ADH-like_C"/>
</dbReference>
<proteinExistence type="predicted"/>
<dbReference type="PANTHER" id="PTHR43677:SF1">
    <property type="entry name" value="ACRYLYL-COA REDUCTASE ACUI-RELATED"/>
    <property type="match status" value="1"/>
</dbReference>
<dbReference type="GO" id="GO:0043957">
    <property type="term" value="F:acryloyl-CoA reductase (NADPH) activity"/>
    <property type="evidence" value="ECO:0007669"/>
    <property type="project" value="TreeGrafter"/>
</dbReference>
<dbReference type="Proteomes" id="UP000317496">
    <property type="component" value="Chromosome"/>
</dbReference>
<dbReference type="EMBL" id="CP041636">
    <property type="protein sequence ID" value="QDO96537.1"/>
    <property type="molecule type" value="Genomic_DNA"/>
</dbReference>
<organism evidence="2 3">
    <name type="scientific">Ferrovibrio terrae</name>
    <dbReference type="NCBI Taxonomy" id="2594003"/>
    <lineage>
        <taxon>Bacteria</taxon>
        <taxon>Pseudomonadati</taxon>
        <taxon>Pseudomonadota</taxon>
        <taxon>Alphaproteobacteria</taxon>
        <taxon>Rhodospirillales</taxon>
        <taxon>Rhodospirillaceae</taxon>
        <taxon>Ferrovibrio</taxon>
    </lineage>
</organism>
<dbReference type="InterPro" id="IPR051397">
    <property type="entry name" value="Zn-ADH-like_protein"/>
</dbReference>
<evidence type="ECO:0000259" key="1">
    <source>
        <dbReference type="SMART" id="SM00829"/>
    </source>
</evidence>
<dbReference type="RefSeq" id="WP_144067518.1">
    <property type="nucleotide sequence ID" value="NZ_CP041636.1"/>
</dbReference>
<keyword evidence="3" id="KW-1185">Reference proteome</keyword>
<accession>A0A516GYG3</accession>
<dbReference type="OrthoDB" id="9782155at2"/>
<dbReference type="CDD" id="cd08288">
    <property type="entry name" value="MDR_yhdh"/>
    <property type="match status" value="1"/>
</dbReference>
<dbReference type="KEGG" id="fer:FNB15_04270"/>
<dbReference type="InterPro" id="IPR014188">
    <property type="entry name" value="Acrylyl-CoA_reductase_AcuI"/>
</dbReference>
<dbReference type="Gene3D" id="3.90.180.10">
    <property type="entry name" value="Medium-chain alcohol dehydrogenases, catalytic domain"/>
    <property type="match status" value="1"/>
</dbReference>
<dbReference type="Gene3D" id="3.40.50.720">
    <property type="entry name" value="NAD(P)-binding Rossmann-like Domain"/>
    <property type="match status" value="1"/>
</dbReference>
<name>A0A516GYG3_9PROT</name>
<gene>
    <name evidence="2" type="ORF">FNB15_04270</name>
</gene>
<dbReference type="InterPro" id="IPR013154">
    <property type="entry name" value="ADH-like_N"/>
</dbReference>
<dbReference type="InterPro" id="IPR020843">
    <property type="entry name" value="ER"/>
</dbReference>
<dbReference type="SUPFAM" id="SSF50129">
    <property type="entry name" value="GroES-like"/>
    <property type="match status" value="1"/>
</dbReference>
<dbReference type="Pfam" id="PF00107">
    <property type="entry name" value="ADH_zinc_N"/>
    <property type="match status" value="1"/>
</dbReference>
<dbReference type="SMART" id="SM00829">
    <property type="entry name" value="PKS_ER"/>
    <property type="match status" value="1"/>
</dbReference>
<feature type="domain" description="Enoyl reductase (ER)" evidence="1">
    <location>
        <begin position="15"/>
        <end position="325"/>
    </location>
</feature>
<dbReference type="InterPro" id="IPR036291">
    <property type="entry name" value="NAD(P)-bd_dom_sf"/>
</dbReference>
<dbReference type="SUPFAM" id="SSF51735">
    <property type="entry name" value="NAD(P)-binding Rossmann-fold domains"/>
    <property type="match status" value="1"/>
</dbReference>
<protein>
    <submittedName>
        <fullName evidence="2">Oxidoreductase</fullName>
    </submittedName>
</protein>
<evidence type="ECO:0000313" key="2">
    <source>
        <dbReference type="EMBL" id="QDO96537.1"/>
    </source>
</evidence>
<reference evidence="2 3" key="1">
    <citation type="submission" date="2019-07" db="EMBL/GenBank/DDBJ databases">
        <title>Genome sequencing for Ferrovibrio sp. K5.</title>
        <authorList>
            <person name="Park S.-J."/>
        </authorList>
    </citation>
    <scope>NUCLEOTIDE SEQUENCE [LARGE SCALE GENOMIC DNA]</scope>
    <source>
        <strain evidence="2 3">K5</strain>
    </source>
</reference>
<dbReference type="InterPro" id="IPR011032">
    <property type="entry name" value="GroES-like_sf"/>
</dbReference>
<sequence length="329" mass="34659">MSDTFRAVVIEEVDGKPKAGFKELTKKDLPQNDVLVEVAYSTLNYKDGLALTGGRIARKLPMVAGIDLAGTVVMSGNSDFKPGDKVIVNGYGLSETQWGAYSRFASVKSDWLVRLPEAFTMQEAMAIGTAGYTAMLCVMALEDAGLSKDDGEVLVTGAAGGVGSVAIAILARKGYKVVAATGRPETHDYLASLGATGFVAREDLATKGAPMAKERWAAAIDSVGGQTLATVLSQVKYGGFVAACGLAGGTDLPASVFPFILRNVSLLGVDSVMAPMHKRKRAWWQLAQDLPKGALAKMTEVHPLSEVLELAPKILAGQIRGRVVIDVSK</sequence>
<evidence type="ECO:0000313" key="3">
    <source>
        <dbReference type="Proteomes" id="UP000317496"/>
    </source>
</evidence>
<dbReference type="PANTHER" id="PTHR43677">
    <property type="entry name" value="SHORT-CHAIN DEHYDROGENASE/REDUCTASE"/>
    <property type="match status" value="1"/>
</dbReference>
<dbReference type="Pfam" id="PF08240">
    <property type="entry name" value="ADH_N"/>
    <property type="match status" value="1"/>
</dbReference>